<dbReference type="SUPFAM" id="SSF63817">
    <property type="entry name" value="Sortase"/>
    <property type="match status" value="1"/>
</dbReference>
<feature type="transmembrane region" description="Helical" evidence="3">
    <location>
        <begin position="6"/>
        <end position="25"/>
    </location>
</feature>
<evidence type="ECO:0000256" key="1">
    <source>
        <dbReference type="ARBA" id="ARBA00022801"/>
    </source>
</evidence>
<organism evidence="4 5">
    <name type="scientific">Virgibacillus pantothenticus</name>
    <dbReference type="NCBI Taxonomy" id="1473"/>
    <lineage>
        <taxon>Bacteria</taxon>
        <taxon>Bacillati</taxon>
        <taxon>Bacillota</taxon>
        <taxon>Bacilli</taxon>
        <taxon>Bacillales</taxon>
        <taxon>Bacillaceae</taxon>
        <taxon>Virgibacillus</taxon>
    </lineage>
</organism>
<dbReference type="CDD" id="cd05828">
    <property type="entry name" value="Sortase_D_1"/>
    <property type="match status" value="1"/>
</dbReference>
<dbReference type="EMBL" id="LGTO01000007">
    <property type="protein sequence ID" value="KNE19537.1"/>
    <property type="molecule type" value="Genomic_DNA"/>
</dbReference>
<gene>
    <name evidence="4" type="ORF">AFK71_13740</name>
</gene>
<keyword evidence="3" id="KW-1133">Transmembrane helix</keyword>
<feature type="active site" description="Acyl-thioester intermediate" evidence="2">
    <location>
        <position position="172"/>
    </location>
</feature>
<dbReference type="Proteomes" id="UP000036780">
    <property type="component" value="Unassembled WGS sequence"/>
</dbReference>
<proteinExistence type="predicted"/>
<dbReference type="GO" id="GO:0016787">
    <property type="term" value="F:hydrolase activity"/>
    <property type="evidence" value="ECO:0007669"/>
    <property type="project" value="UniProtKB-KW"/>
</dbReference>
<dbReference type="InterPro" id="IPR005754">
    <property type="entry name" value="Sortase"/>
</dbReference>
<dbReference type="OrthoDB" id="165822at2"/>
<accession>A0A0L0QLS6</accession>
<protein>
    <submittedName>
        <fullName evidence="4">Sortase</fullName>
    </submittedName>
</protein>
<dbReference type="Pfam" id="PF04203">
    <property type="entry name" value="Sortase"/>
    <property type="match status" value="1"/>
</dbReference>
<sequence length="193" mass="21708">MLRALSIILIVCGIAILGYGGFQLYNSKALENERMDEAESFVSNKVMSEVEDVEKFNYDEIKKGDTIGVLSIPKLDREIPIIEGADEEELAQGVGHYTGTGFPGENKQILLSGHRDTVFREFDKLQDGDELHVKMKHGTFIYTMQDHKIVAADDTTVIDPDRKDEVLTVSTCYPFSYIGDAPDRYVIYAYPTK</sequence>
<dbReference type="InterPro" id="IPR053525">
    <property type="entry name" value="Sortase_D"/>
</dbReference>
<evidence type="ECO:0000256" key="2">
    <source>
        <dbReference type="PIRSR" id="PIRSR605754-1"/>
    </source>
</evidence>
<keyword evidence="5" id="KW-1185">Reference proteome</keyword>
<evidence type="ECO:0000313" key="5">
    <source>
        <dbReference type="Proteomes" id="UP000036780"/>
    </source>
</evidence>
<evidence type="ECO:0000313" key="4">
    <source>
        <dbReference type="EMBL" id="KNE19537.1"/>
    </source>
</evidence>
<keyword evidence="3" id="KW-0472">Membrane</keyword>
<reference evidence="5" key="1">
    <citation type="submission" date="2015-07" db="EMBL/GenBank/DDBJ databases">
        <title>Fjat-10053 dsm26.</title>
        <authorList>
            <person name="Liu B."/>
            <person name="Wang J."/>
            <person name="Zhu Y."/>
            <person name="Liu G."/>
            <person name="Chen Q."/>
            <person name="Chen Z."/>
            <person name="Lan J."/>
            <person name="Che J."/>
            <person name="Ge C."/>
            <person name="Shi H."/>
            <person name="Pan Z."/>
            <person name="Liu X."/>
        </authorList>
    </citation>
    <scope>NUCLEOTIDE SEQUENCE [LARGE SCALE GENOMIC DNA]</scope>
    <source>
        <strain evidence="5">DSM 26</strain>
    </source>
</reference>
<keyword evidence="3" id="KW-0812">Transmembrane</keyword>
<dbReference type="GeneID" id="66871445"/>
<dbReference type="NCBIfam" id="TIGR01076">
    <property type="entry name" value="sortase_fam"/>
    <property type="match status" value="1"/>
</dbReference>
<dbReference type="Gene3D" id="2.40.260.10">
    <property type="entry name" value="Sortase"/>
    <property type="match status" value="1"/>
</dbReference>
<evidence type="ECO:0000256" key="3">
    <source>
        <dbReference type="SAM" id="Phobius"/>
    </source>
</evidence>
<dbReference type="InterPro" id="IPR041999">
    <property type="entry name" value="Sortase_D_1"/>
</dbReference>
<feature type="active site" description="Proton donor/acceptor" evidence="2">
    <location>
        <position position="114"/>
    </location>
</feature>
<dbReference type="PATRIC" id="fig|1473.5.peg.1365"/>
<name>A0A0L0QLS6_VIRPA</name>
<dbReference type="InterPro" id="IPR023365">
    <property type="entry name" value="Sortase_dom-sf"/>
</dbReference>
<keyword evidence="1" id="KW-0378">Hydrolase</keyword>
<dbReference type="RefSeq" id="WP_050352077.1">
    <property type="nucleotide sequence ID" value="NZ_BOSN01000002.1"/>
</dbReference>
<dbReference type="AlphaFoldDB" id="A0A0L0QLS6"/>
<comment type="caution">
    <text evidence="4">The sequence shown here is derived from an EMBL/GenBank/DDBJ whole genome shotgun (WGS) entry which is preliminary data.</text>
</comment>
<dbReference type="NCBIfam" id="NF033746">
    <property type="entry name" value="class_D_sortase"/>
    <property type="match status" value="1"/>
</dbReference>